<sequence>MVAVTNRSSSSSSSSDRIPDSVPSSTSCASRRFADSLSMSNCTSATSALNFLESAKAAAYLFTFSCDRLHALMSTVDGCKSVNIRFDVVVVVVDVVDDVDVIWVFRCLLLLLAGSASSPFVFLFVSGQPAATAKPKP</sequence>
<dbReference type="EMBL" id="UZAM01018662">
    <property type="protein sequence ID" value="VDP51478.1"/>
    <property type="molecule type" value="Genomic_DNA"/>
</dbReference>
<reference evidence="3 4" key="2">
    <citation type="submission" date="2018-11" db="EMBL/GenBank/DDBJ databases">
        <authorList>
            <consortium name="Pathogen Informatics"/>
        </authorList>
    </citation>
    <scope>NUCLEOTIDE SEQUENCE [LARGE SCALE GENOMIC DNA]</scope>
</reference>
<proteinExistence type="predicted"/>
<dbReference type="AlphaFoldDB" id="A0A183JA43"/>
<gene>
    <name evidence="3" type="ORF">SBAD_LOCUS12741</name>
</gene>
<feature type="compositionally biased region" description="Low complexity" evidence="1">
    <location>
        <begin position="7"/>
        <end position="25"/>
    </location>
</feature>
<keyword evidence="4" id="KW-1185">Reference proteome</keyword>
<reference evidence="5" key="1">
    <citation type="submission" date="2016-06" db="UniProtKB">
        <authorList>
            <consortium name="WormBaseParasite"/>
        </authorList>
    </citation>
    <scope>IDENTIFICATION</scope>
</reference>
<dbReference type="Proteomes" id="UP000270296">
    <property type="component" value="Unassembled WGS sequence"/>
</dbReference>
<evidence type="ECO:0000313" key="4">
    <source>
        <dbReference type="Proteomes" id="UP000270296"/>
    </source>
</evidence>
<protein>
    <submittedName>
        <fullName evidence="5">Secreted protein</fullName>
    </submittedName>
</protein>
<evidence type="ECO:0000256" key="1">
    <source>
        <dbReference type="SAM" id="MobiDB-lite"/>
    </source>
</evidence>
<dbReference type="WBParaSite" id="SBAD_0001315101-mRNA-1">
    <property type="protein sequence ID" value="SBAD_0001315101-mRNA-1"/>
    <property type="gene ID" value="SBAD_0001315101"/>
</dbReference>
<keyword evidence="2" id="KW-1133">Transmembrane helix</keyword>
<feature type="transmembrane region" description="Helical" evidence="2">
    <location>
        <begin position="103"/>
        <end position="125"/>
    </location>
</feature>
<feature type="region of interest" description="Disordered" evidence="1">
    <location>
        <begin position="1"/>
        <end position="26"/>
    </location>
</feature>
<evidence type="ECO:0000313" key="3">
    <source>
        <dbReference type="EMBL" id="VDP51478.1"/>
    </source>
</evidence>
<organism evidence="5">
    <name type="scientific">Soboliphyme baturini</name>
    <dbReference type="NCBI Taxonomy" id="241478"/>
    <lineage>
        <taxon>Eukaryota</taxon>
        <taxon>Metazoa</taxon>
        <taxon>Ecdysozoa</taxon>
        <taxon>Nematoda</taxon>
        <taxon>Enoplea</taxon>
        <taxon>Dorylaimia</taxon>
        <taxon>Dioctophymatida</taxon>
        <taxon>Dioctophymatoidea</taxon>
        <taxon>Soboliphymatidae</taxon>
        <taxon>Soboliphyme</taxon>
    </lineage>
</organism>
<accession>A0A183JA43</accession>
<evidence type="ECO:0000256" key="2">
    <source>
        <dbReference type="SAM" id="Phobius"/>
    </source>
</evidence>
<keyword evidence="2" id="KW-0812">Transmembrane</keyword>
<name>A0A183JA43_9BILA</name>
<evidence type="ECO:0000313" key="5">
    <source>
        <dbReference type="WBParaSite" id="SBAD_0001315101-mRNA-1"/>
    </source>
</evidence>
<keyword evidence="2" id="KW-0472">Membrane</keyword>